<dbReference type="EMBL" id="JAULSY010000055">
    <property type="protein sequence ID" value="KAK0668562.1"/>
    <property type="molecule type" value="Genomic_DNA"/>
</dbReference>
<feature type="region of interest" description="Disordered" evidence="1">
    <location>
        <begin position="48"/>
        <end position="76"/>
    </location>
</feature>
<dbReference type="Proteomes" id="UP001174997">
    <property type="component" value="Unassembled WGS sequence"/>
</dbReference>
<sequence>MEALQSYLPFPALLSLALLALVAIFVSVLVTLITKQQHYQNLAVTTTTTPDQAQKSTTTRQPQNQNQNQSYHRQQQRATTFIQEPLQADEPAPAAAAARPIAIRQARPTTAIPQAISSSSSSDMAPVVAWRNSFGPNTSVHHPSKRASFASSAGARKGSCSRFSWSSSEGGDSNSSSGSGSEGSVGGREVYFGNMGAHLEG</sequence>
<feature type="region of interest" description="Disordered" evidence="1">
    <location>
        <begin position="136"/>
        <end position="201"/>
    </location>
</feature>
<feature type="transmembrane region" description="Helical" evidence="2">
    <location>
        <begin position="12"/>
        <end position="33"/>
    </location>
</feature>
<evidence type="ECO:0000313" key="4">
    <source>
        <dbReference type="Proteomes" id="UP001174997"/>
    </source>
</evidence>
<accession>A0AA39ZD62</accession>
<reference evidence="3" key="1">
    <citation type="submission" date="2023-06" db="EMBL/GenBank/DDBJ databases">
        <title>Genome-scale phylogeny and comparative genomics of the fungal order Sordariales.</title>
        <authorList>
            <consortium name="Lawrence Berkeley National Laboratory"/>
            <person name="Hensen N."/>
            <person name="Bonometti L."/>
            <person name="Westerberg I."/>
            <person name="Brannstrom I.O."/>
            <person name="Guillou S."/>
            <person name="Cros-Aarteil S."/>
            <person name="Calhoun S."/>
            <person name="Haridas S."/>
            <person name="Kuo A."/>
            <person name="Mondo S."/>
            <person name="Pangilinan J."/>
            <person name="Riley R."/>
            <person name="Labutti K."/>
            <person name="Andreopoulos B."/>
            <person name="Lipzen A."/>
            <person name="Chen C."/>
            <person name="Yanf M."/>
            <person name="Daum C."/>
            <person name="Ng V."/>
            <person name="Clum A."/>
            <person name="Steindorff A."/>
            <person name="Ohm R."/>
            <person name="Martin F."/>
            <person name="Silar P."/>
            <person name="Natvig D."/>
            <person name="Lalanne C."/>
            <person name="Gautier V."/>
            <person name="Ament-Velasquez S.L."/>
            <person name="Kruys A."/>
            <person name="Hutchinson M.I."/>
            <person name="Powell A.J."/>
            <person name="Barry K."/>
            <person name="Miller A.N."/>
            <person name="Grigoriev I.V."/>
            <person name="Debuchy R."/>
            <person name="Gladieux P."/>
            <person name="Thoren M.H."/>
            <person name="Johannesson H."/>
        </authorList>
    </citation>
    <scope>NUCLEOTIDE SEQUENCE</scope>
    <source>
        <strain evidence="3">CBS 307.81</strain>
    </source>
</reference>
<gene>
    <name evidence="3" type="ORF">QBC41DRAFT_393622</name>
</gene>
<proteinExistence type="predicted"/>
<keyword evidence="4" id="KW-1185">Reference proteome</keyword>
<feature type="compositionally biased region" description="Low complexity" evidence="1">
    <location>
        <begin position="158"/>
        <end position="179"/>
    </location>
</feature>
<evidence type="ECO:0000313" key="3">
    <source>
        <dbReference type="EMBL" id="KAK0668562.1"/>
    </source>
</evidence>
<evidence type="ECO:0000256" key="2">
    <source>
        <dbReference type="SAM" id="Phobius"/>
    </source>
</evidence>
<protein>
    <submittedName>
        <fullName evidence="3">Uncharacterized protein</fullName>
    </submittedName>
</protein>
<dbReference type="AlphaFoldDB" id="A0AA39ZD62"/>
<keyword evidence="2" id="KW-1133">Transmembrane helix</keyword>
<organism evidence="3 4">
    <name type="scientific">Cercophora samala</name>
    <dbReference type="NCBI Taxonomy" id="330535"/>
    <lineage>
        <taxon>Eukaryota</taxon>
        <taxon>Fungi</taxon>
        <taxon>Dikarya</taxon>
        <taxon>Ascomycota</taxon>
        <taxon>Pezizomycotina</taxon>
        <taxon>Sordariomycetes</taxon>
        <taxon>Sordariomycetidae</taxon>
        <taxon>Sordariales</taxon>
        <taxon>Lasiosphaeriaceae</taxon>
        <taxon>Cercophora</taxon>
    </lineage>
</organism>
<feature type="compositionally biased region" description="Low complexity" evidence="1">
    <location>
        <begin position="61"/>
        <end position="73"/>
    </location>
</feature>
<name>A0AA39ZD62_9PEZI</name>
<comment type="caution">
    <text evidence="3">The sequence shown here is derived from an EMBL/GenBank/DDBJ whole genome shotgun (WGS) entry which is preliminary data.</text>
</comment>
<keyword evidence="2" id="KW-0812">Transmembrane</keyword>
<evidence type="ECO:0000256" key="1">
    <source>
        <dbReference type="SAM" id="MobiDB-lite"/>
    </source>
</evidence>
<keyword evidence="2" id="KW-0472">Membrane</keyword>
<feature type="compositionally biased region" description="Polar residues" evidence="1">
    <location>
        <begin position="48"/>
        <end position="60"/>
    </location>
</feature>